<comment type="caution">
    <text evidence="2">The sequence shown here is derived from an EMBL/GenBank/DDBJ whole genome shotgun (WGS) entry which is preliminary data.</text>
</comment>
<evidence type="ECO:0000313" key="3">
    <source>
        <dbReference type="Proteomes" id="UP000094527"/>
    </source>
</evidence>
<keyword evidence="1" id="KW-1133">Transmembrane helix</keyword>
<protein>
    <submittedName>
        <fullName evidence="2">Uncharacterized protein</fullName>
    </submittedName>
</protein>
<keyword evidence="1" id="KW-0472">Membrane</keyword>
<dbReference type="EMBL" id="LJIJ01000380">
    <property type="protein sequence ID" value="ODM98119.1"/>
    <property type="molecule type" value="Genomic_DNA"/>
</dbReference>
<reference evidence="2 3" key="1">
    <citation type="journal article" date="2016" name="Genome Biol. Evol.">
        <title>Gene Family Evolution Reflects Adaptation to Soil Environmental Stressors in the Genome of the Collembolan Orchesella cincta.</title>
        <authorList>
            <person name="Faddeeva-Vakhrusheva A."/>
            <person name="Derks M.F."/>
            <person name="Anvar S.Y."/>
            <person name="Agamennone V."/>
            <person name="Suring W."/>
            <person name="Smit S."/>
            <person name="van Straalen N.M."/>
            <person name="Roelofs D."/>
        </authorList>
    </citation>
    <scope>NUCLEOTIDE SEQUENCE [LARGE SCALE GENOMIC DNA]</scope>
    <source>
        <tissue evidence="2">Mixed pool</tissue>
    </source>
</reference>
<dbReference type="Proteomes" id="UP000094527">
    <property type="component" value="Unassembled WGS sequence"/>
</dbReference>
<dbReference type="OMA" id="CHEGEYK"/>
<accession>A0A1D2MYJ6</accession>
<feature type="transmembrane region" description="Helical" evidence="1">
    <location>
        <begin position="12"/>
        <end position="33"/>
    </location>
</feature>
<proteinExistence type="predicted"/>
<keyword evidence="3" id="KW-1185">Reference proteome</keyword>
<evidence type="ECO:0000313" key="2">
    <source>
        <dbReference type="EMBL" id="ODM98119.1"/>
    </source>
</evidence>
<keyword evidence="1" id="KW-0812">Transmembrane</keyword>
<sequence>MLEFEPIELVYFVLVIVALGFALFFFIVSLAVCCSYMRSGFEVTNTEDTLATNETTCDGPQIISVVSTDPLSFDNSTDSREYKTYLSTPNYNRFAVEDPPPKYDQIFSSKFNTFY</sequence>
<organism evidence="2 3">
    <name type="scientific">Orchesella cincta</name>
    <name type="common">Springtail</name>
    <name type="synonym">Podura cincta</name>
    <dbReference type="NCBI Taxonomy" id="48709"/>
    <lineage>
        <taxon>Eukaryota</taxon>
        <taxon>Metazoa</taxon>
        <taxon>Ecdysozoa</taxon>
        <taxon>Arthropoda</taxon>
        <taxon>Hexapoda</taxon>
        <taxon>Collembola</taxon>
        <taxon>Entomobryomorpha</taxon>
        <taxon>Entomobryoidea</taxon>
        <taxon>Orchesellidae</taxon>
        <taxon>Orchesellinae</taxon>
        <taxon>Orchesella</taxon>
    </lineage>
</organism>
<name>A0A1D2MYJ6_ORCCI</name>
<dbReference type="AlphaFoldDB" id="A0A1D2MYJ6"/>
<gene>
    <name evidence="2" type="ORF">Ocin01_08549</name>
</gene>
<evidence type="ECO:0000256" key="1">
    <source>
        <dbReference type="SAM" id="Phobius"/>
    </source>
</evidence>